<feature type="non-terminal residue" evidence="3">
    <location>
        <position position="1"/>
    </location>
</feature>
<evidence type="ECO:0000313" key="4">
    <source>
        <dbReference type="Proteomes" id="UP000784294"/>
    </source>
</evidence>
<reference evidence="3" key="1">
    <citation type="submission" date="2018-11" db="EMBL/GenBank/DDBJ databases">
        <authorList>
            <consortium name="Pathogen Informatics"/>
        </authorList>
    </citation>
    <scope>NUCLEOTIDE SEQUENCE</scope>
</reference>
<feature type="compositionally biased region" description="Basic and acidic residues" evidence="1">
    <location>
        <begin position="127"/>
        <end position="138"/>
    </location>
</feature>
<comment type="caution">
    <text evidence="3">The sequence shown here is derived from an EMBL/GenBank/DDBJ whole genome shotgun (WGS) entry which is preliminary data.</text>
</comment>
<protein>
    <recommendedName>
        <fullName evidence="2">RING finger protein 37 N-terminal domain-containing protein</fullName>
    </recommendedName>
</protein>
<feature type="domain" description="RING finger protein 37 N-terminal" evidence="2">
    <location>
        <begin position="3"/>
        <end position="67"/>
    </location>
</feature>
<name>A0A448WYA3_9PLAT</name>
<gene>
    <name evidence="3" type="ORF">PXEA_LOCUS16662</name>
</gene>
<feature type="region of interest" description="Disordered" evidence="1">
    <location>
        <begin position="111"/>
        <end position="138"/>
    </location>
</feature>
<organism evidence="3 4">
    <name type="scientific">Protopolystoma xenopodis</name>
    <dbReference type="NCBI Taxonomy" id="117903"/>
    <lineage>
        <taxon>Eukaryota</taxon>
        <taxon>Metazoa</taxon>
        <taxon>Spiralia</taxon>
        <taxon>Lophotrochozoa</taxon>
        <taxon>Platyhelminthes</taxon>
        <taxon>Monogenea</taxon>
        <taxon>Polyopisthocotylea</taxon>
        <taxon>Polystomatidea</taxon>
        <taxon>Polystomatidae</taxon>
        <taxon>Protopolystoma</taxon>
    </lineage>
</organism>
<dbReference type="OrthoDB" id="20295at2759"/>
<evidence type="ECO:0000259" key="2">
    <source>
        <dbReference type="Pfam" id="PF19318"/>
    </source>
</evidence>
<accession>A0A448WYA3</accession>
<dbReference type="InterPro" id="IPR045696">
    <property type="entry name" value="Ubox5_N"/>
</dbReference>
<dbReference type="EMBL" id="CAAALY010060747">
    <property type="protein sequence ID" value="VEL23222.1"/>
    <property type="molecule type" value="Genomic_DNA"/>
</dbReference>
<evidence type="ECO:0000313" key="3">
    <source>
        <dbReference type="EMBL" id="VEL23222.1"/>
    </source>
</evidence>
<evidence type="ECO:0000256" key="1">
    <source>
        <dbReference type="SAM" id="MobiDB-lite"/>
    </source>
</evidence>
<dbReference type="Proteomes" id="UP000784294">
    <property type="component" value="Unassembled WGS sequence"/>
</dbReference>
<proteinExistence type="predicted"/>
<keyword evidence="4" id="KW-1185">Reference proteome</keyword>
<dbReference type="AlphaFoldDB" id="A0A448WYA3"/>
<sequence length="162" mass="18102">MYNVCTREFGTFVFCDKETIHGHDPSNLLAKCTNISDGRAMLCSSITRPPVCVLFSFPHAVILDFIASILIDMTGRNEEEVVAVQLKDGNCDAIPLASCFHRSREQRKIQLLSSSGSKPQRPPSILEENHPVPNRESDPIDFDVLGEKEFVPVPEFLIDQLT</sequence>
<dbReference type="Pfam" id="PF19318">
    <property type="entry name" value="DUF5918"/>
    <property type="match status" value="1"/>
</dbReference>